<dbReference type="EMBL" id="JACEGQ020000215">
    <property type="protein sequence ID" value="KAH8479381.1"/>
    <property type="molecule type" value="Genomic_DNA"/>
</dbReference>
<dbReference type="GO" id="GO:0003824">
    <property type="term" value="F:catalytic activity"/>
    <property type="evidence" value="ECO:0007669"/>
    <property type="project" value="InterPro"/>
</dbReference>
<feature type="domain" description="TIM-barrel" evidence="1">
    <location>
        <begin position="158"/>
        <end position="227"/>
    </location>
</feature>
<dbReference type="InterPro" id="IPR056778">
    <property type="entry name" value="UPF0261_C"/>
</dbReference>
<dbReference type="AlphaFoldDB" id="A0A8T2WHD5"/>
<dbReference type="InterPro" id="IPR015813">
    <property type="entry name" value="Pyrv/PenolPyrv_kinase-like_dom"/>
</dbReference>
<dbReference type="SUPFAM" id="SSF51621">
    <property type="entry name" value="Phosphoenolpyruvate/pyruvate domain"/>
    <property type="match status" value="1"/>
</dbReference>
<sequence length="230" mass="25078">MRTTVDENKKFAAFIADKLNKSSSKVRVCLPQKGITVLDSLDKPFHDPEATATLVNEMQKLIQTTEDRQVKVYPYNINDLEFADVLVDIFLEISLGKPEDSTHLRNPVSEPSLDLHDVSTLNPSSHETICYSPSNYPDGQDQLPTTTVAETLQKTRAILQHLSDQIGKGLPMIGAGAGTGISTKFEEAGGVDLIVVYNSGRFRMAGRGSLAGLLLFADATAIVIDITNLF</sequence>
<dbReference type="Pfam" id="PF09370">
    <property type="entry name" value="PEP_hydrolase"/>
    <property type="match status" value="1"/>
</dbReference>
<comment type="caution">
    <text evidence="3">The sequence shown here is derived from an EMBL/GenBank/DDBJ whole genome shotgun (WGS) entry which is preliminary data.</text>
</comment>
<keyword evidence="5" id="KW-1185">Reference proteome</keyword>
<proteinExistence type="predicted"/>
<dbReference type="InterPro" id="IPR013785">
    <property type="entry name" value="Aldolase_TIM"/>
</dbReference>
<dbReference type="Pfam" id="PF23189">
    <property type="entry name" value="UPF0261_C"/>
    <property type="match status" value="1"/>
</dbReference>
<organism evidence="3 5">
    <name type="scientific">Populus deltoides</name>
    <name type="common">Eastern poplar</name>
    <name type="synonym">Eastern cottonwood</name>
    <dbReference type="NCBI Taxonomy" id="3696"/>
    <lineage>
        <taxon>Eukaryota</taxon>
        <taxon>Viridiplantae</taxon>
        <taxon>Streptophyta</taxon>
        <taxon>Embryophyta</taxon>
        <taxon>Tracheophyta</taxon>
        <taxon>Spermatophyta</taxon>
        <taxon>Magnoliopsida</taxon>
        <taxon>eudicotyledons</taxon>
        <taxon>Gunneridae</taxon>
        <taxon>Pentapetalae</taxon>
        <taxon>rosids</taxon>
        <taxon>fabids</taxon>
        <taxon>Malpighiales</taxon>
        <taxon>Salicaceae</taxon>
        <taxon>Saliceae</taxon>
        <taxon>Populus</taxon>
    </lineage>
</organism>
<gene>
    <name evidence="4" type="ORF">H0E87_010446</name>
    <name evidence="3" type="ORF">H0E87_010652</name>
</gene>
<evidence type="ECO:0000313" key="3">
    <source>
        <dbReference type="EMBL" id="KAH8479381.1"/>
    </source>
</evidence>
<dbReference type="PANTHER" id="PTHR31862:SF1">
    <property type="entry name" value="UPF0261 DOMAIN PROTEIN (AFU_ORTHOLOGUE AFUA_1G10120)"/>
    <property type="match status" value="1"/>
</dbReference>
<dbReference type="Gene3D" id="3.40.50.12030">
    <property type="entry name" value="Uncharacterised protein family UPF0261, NC domain"/>
    <property type="match status" value="1"/>
</dbReference>
<dbReference type="InterPro" id="IPR051353">
    <property type="entry name" value="Tobamovirus_resist_UPF0261"/>
</dbReference>
<dbReference type="Gene3D" id="3.20.20.70">
    <property type="entry name" value="Aldolase class I"/>
    <property type="match status" value="1"/>
</dbReference>
<feature type="domain" description="UPF0261" evidence="2">
    <location>
        <begin position="1"/>
        <end position="93"/>
    </location>
</feature>
<evidence type="ECO:0000313" key="4">
    <source>
        <dbReference type="EMBL" id="KAH8508321.1"/>
    </source>
</evidence>
<accession>A0A8T2WHD5</accession>
<evidence type="ECO:0000313" key="5">
    <source>
        <dbReference type="Proteomes" id="UP000807159"/>
    </source>
</evidence>
<dbReference type="Proteomes" id="UP000807159">
    <property type="component" value="Chromosome 5"/>
</dbReference>
<dbReference type="EMBL" id="JACEGQ020000005">
    <property type="protein sequence ID" value="KAH8508321.1"/>
    <property type="molecule type" value="Genomic_DNA"/>
</dbReference>
<evidence type="ECO:0000259" key="1">
    <source>
        <dbReference type="Pfam" id="PF09370"/>
    </source>
</evidence>
<protein>
    <submittedName>
        <fullName evidence="3">Uncharacterized protein</fullName>
    </submittedName>
</protein>
<evidence type="ECO:0000259" key="2">
    <source>
        <dbReference type="Pfam" id="PF23189"/>
    </source>
</evidence>
<reference evidence="3" key="1">
    <citation type="journal article" date="2021" name="J. Hered.">
        <title>Genome Assembly of Salicaceae Populus deltoides (Eastern Cottonwood) I-69 Based on Nanopore Sequencing and Hi-C Technologies.</title>
        <authorList>
            <person name="Bai S."/>
            <person name="Wu H."/>
            <person name="Zhang J."/>
            <person name="Pan Z."/>
            <person name="Zhao W."/>
            <person name="Li Z."/>
            <person name="Tong C."/>
        </authorList>
    </citation>
    <scope>NUCLEOTIDE SEQUENCE</scope>
    <source>
        <tissue evidence="3">Leaf</tissue>
    </source>
</reference>
<dbReference type="InterPro" id="IPR009215">
    <property type="entry name" value="TIM-br_IGPS-like"/>
</dbReference>
<dbReference type="PANTHER" id="PTHR31862">
    <property type="entry name" value="UPF0261 DOMAIN PROTEIN (AFU_ORTHOLOGUE AFUA_1G10120)"/>
    <property type="match status" value="1"/>
</dbReference>
<name>A0A8T2WHD5_POPDE</name>